<evidence type="ECO:0000256" key="5">
    <source>
        <dbReference type="ARBA" id="ARBA00022827"/>
    </source>
</evidence>
<evidence type="ECO:0000256" key="9">
    <source>
        <dbReference type="PIRSR" id="PIRSR000196-1"/>
    </source>
</evidence>
<evidence type="ECO:0000256" key="4">
    <source>
        <dbReference type="ARBA" id="ARBA00022741"/>
    </source>
</evidence>
<feature type="domain" description="Proline dehydrogenase" evidence="11">
    <location>
        <begin position="22"/>
        <end position="272"/>
    </location>
</feature>
<comment type="catalytic activity">
    <reaction evidence="8">
        <text>L-proline + a quinone = (S)-1-pyrroline-5-carboxylate + a quinol + H(+)</text>
        <dbReference type="Rhea" id="RHEA:23784"/>
        <dbReference type="ChEBI" id="CHEBI:15378"/>
        <dbReference type="ChEBI" id="CHEBI:17388"/>
        <dbReference type="ChEBI" id="CHEBI:24646"/>
        <dbReference type="ChEBI" id="CHEBI:60039"/>
        <dbReference type="ChEBI" id="CHEBI:132124"/>
        <dbReference type="EC" id="1.5.5.2"/>
    </reaction>
</comment>
<evidence type="ECO:0000256" key="8">
    <source>
        <dbReference type="ARBA" id="ARBA00048779"/>
    </source>
</evidence>
<dbReference type="EC" id="1.5.5.2" evidence="2"/>
<dbReference type="InterPro" id="IPR029041">
    <property type="entry name" value="FAD-linked_oxidoreductase-like"/>
</dbReference>
<keyword evidence="13" id="KW-1185">Reference proteome</keyword>
<dbReference type="GO" id="GO:0010133">
    <property type="term" value="P:L-proline catabolic process to L-glutamate"/>
    <property type="evidence" value="ECO:0007669"/>
    <property type="project" value="UniProtKB-UniPathway"/>
</dbReference>
<feature type="binding site" evidence="10">
    <location>
        <begin position="163"/>
        <end position="165"/>
    </location>
    <ligand>
        <name>FAD</name>
        <dbReference type="ChEBI" id="CHEBI:57692"/>
    </ligand>
</feature>
<keyword evidence="3" id="KW-0285">Flavoprotein</keyword>
<accession>A0A6M1SXJ0</accession>
<comment type="pathway">
    <text evidence="1">Amino-acid degradation; L-proline degradation into L-glutamate; L-glutamate from L-proline: step 1/2.</text>
</comment>
<reference evidence="12 13" key="1">
    <citation type="submission" date="2020-02" db="EMBL/GenBank/DDBJ databases">
        <title>Balneolaceae bacterium YR4-1, complete genome.</title>
        <authorList>
            <person name="Li Y."/>
            <person name="Wu S."/>
        </authorList>
    </citation>
    <scope>NUCLEOTIDE SEQUENCE [LARGE SCALE GENOMIC DNA]</scope>
    <source>
        <strain evidence="12 13">YR4-1</strain>
    </source>
</reference>
<comment type="caution">
    <text evidence="12">The sequence shown here is derived from an EMBL/GenBank/DDBJ whole genome shotgun (WGS) entry which is preliminary data.</text>
</comment>
<dbReference type="RefSeq" id="WP_165143396.1">
    <property type="nucleotide sequence ID" value="NZ_JAALLT010000004.1"/>
</dbReference>
<evidence type="ECO:0000313" key="13">
    <source>
        <dbReference type="Proteomes" id="UP000473278"/>
    </source>
</evidence>
<sequence length="283" mass="33242">MKLPFALAKRFVAGEDLKQAIPKVEDLNSKDIKITLDLLGENVTDRETADETVDEYIELLRSIEKAGLGSTISIKLTMLGLDIDYDYCKQNLFKLLDVAREEDQFVRIDMEGSDYTQVTIDLFKEAFKKYGKHVGIVIQAYLHRSKNDIPELAEMGADIRLCKGAYKEPERIAIQNMPAIREAFKEYAKILFEKTTYPRIATHDDELVEWTKEYTTENNIGKPRFEFQMLYGLRQDTMEELTREGYNTRVYVPYGTMWFPYFKRRLLERKENIWFILTTMFKK</sequence>
<organism evidence="12 13">
    <name type="scientific">Halalkalibaculum roseum</name>
    <dbReference type="NCBI Taxonomy" id="2709311"/>
    <lineage>
        <taxon>Bacteria</taxon>
        <taxon>Pseudomonadati</taxon>
        <taxon>Balneolota</taxon>
        <taxon>Balneolia</taxon>
        <taxon>Balneolales</taxon>
        <taxon>Balneolaceae</taxon>
        <taxon>Halalkalibaculum</taxon>
    </lineage>
</organism>
<feature type="binding site" evidence="9">
    <location>
        <position position="265"/>
    </location>
    <ligand>
        <name>substrate</name>
    </ligand>
</feature>
<gene>
    <name evidence="12" type="ORF">G3570_13930</name>
</gene>
<evidence type="ECO:0000313" key="12">
    <source>
        <dbReference type="EMBL" id="NGP77742.1"/>
    </source>
</evidence>
<dbReference type="AlphaFoldDB" id="A0A6M1SXJ0"/>
<feature type="binding site" evidence="9">
    <location>
        <position position="75"/>
    </location>
    <ligand>
        <name>substrate</name>
    </ligand>
</feature>
<dbReference type="SUPFAM" id="SSF51730">
    <property type="entry name" value="FAD-linked oxidoreductase"/>
    <property type="match status" value="1"/>
</dbReference>
<dbReference type="InterPro" id="IPR002872">
    <property type="entry name" value="Proline_DH_dom"/>
</dbReference>
<feature type="binding site" evidence="10">
    <location>
        <position position="139"/>
    </location>
    <ligand>
        <name>FAD</name>
        <dbReference type="ChEBI" id="CHEBI:57692"/>
    </ligand>
</feature>
<dbReference type="Gene3D" id="3.20.20.220">
    <property type="match status" value="1"/>
</dbReference>
<name>A0A6M1SXJ0_9BACT</name>
<proteinExistence type="predicted"/>
<evidence type="ECO:0000259" key="11">
    <source>
        <dbReference type="Pfam" id="PF01619"/>
    </source>
</evidence>
<dbReference type="PANTHER" id="PTHR13914:SF0">
    <property type="entry name" value="PROLINE DEHYDROGENASE 1, MITOCHONDRIAL"/>
    <property type="match status" value="1"/>
</dbReference>
<feature type="binding site" evidence="10">
    <location>
        <position position="110"/>
    </location>
    <ligand>
        <name>FAD</name>
        <dbReference type="ChEBI" id="CHEBI:57692"/>
    </ligand>
</feature>
<dbReference type="InterPro" id="IPR008219">
    <property type="entry name" value="PRODH_bac_arc"/>
</dbReference>
<dbReference type="Pfam" id="PF01619">
    <property type="entry name" value="Pro_dh"/>
    <property type="match status" value="1"/>
</dbReference>
<evidence type="ECO:0000256" key="6">
    <source>
        <dbReference type="ARBA" id="ARBA00023002"/>
    </source>
</evidence>
<dbReference type="Proteomes" id="UP000473278">
    <property type="component" value="Unassembled WGS sequence"/>
</dbReference>
<dbReference type="PIRSF" id="PIRSF000196">
    <property type="entry name" value="Pro_dehydrog"/>
    <property type="match status" value="1"/>
</dbReference>
<protein>
    <recommendedName>
        <fullName evidence="2">proline dehydrogenase</fullName>
        <ecNumber evidence="2">1.5.5.2</ecNumber>
    </recommendedName>
</protein>
<dbReference type="GO" id="GO:0004657">
    <property type="term" value="F:proline dehydrogenase activity"/>
    <property type="evidence" value="ECO:0007669"/>
    <property type="project" value="UniProtKB-EC"/>
</dbReference>
<keyword evidence="6" id="KW-0560">Oxidoreductase</keyword>
<evidence type="ECO:0000256" key="3">
    <source>
        <dbReference type="ARBA" id="ARBA00022630"/>
    </source>
</evidence>
<dbReference type="InterPro" id="IPR015659">
    <property type="entry name" value="Proline_oxidase"/>
</dbReference>
<dbReference type="GO" id="GO:0000166">
    <property type="term" value="F:nucleotide binding"/>
    <property type="evidence" value="ECO:0007669"/>
    <property type="project" value="UniProtKB-KW"/>
</dbReference>
<evidence type="ECO:0000256" key="10">
    <source>
        <dbReference type="PIRSR" id="PIRSR000196-2"/>
    </source>
</evidence>
<comment type="cofactor">
    <cofactor evidence="10">
        <name>FAD</name>
        <dbReference type="ChEBI" id="CHEBI:57692"/>
    </cofactor>
    <text evidence="10">Binds 1 FAD per subunit.</text>
</comment>
<keyword evidence="4 10" id="KW-0547">Nucleotide-binding</keyword>
<dbReference type="UniPathway" id="UPA00261">
    <property type="reaction ID" value="UER00373"/>
</dbReference>
<evidence type="ECO:0000256" key="2">
    <source>
        <dbReference type="ARBA" id="ARBA00012695"/>
    </source>
</evidence>
<evidence type="ECO:0000256" key="1">
    <source>
        <dbReference type="ARBA" id="ARBA00004739"/>
    </source>
</evidence>
<dbReference type="EMBL" id="JAALLT010000004">
    <property type="protein sequence ID" value="NGP77742.1"/>
    <property type="molecule type" value="Genomic_DNA"/>
</dbReference>
<evidence type="ECO:0000256" key="7">
    <source>
        <dbReference type="ARBA" id="ARBA00023062"/>
    </source>
</evidence>
<keyword evidence="7" id="KW-0642">Proline metabolism</keyword>
<feature type="binding site" evidence="9">
    <location>
        <position position="264"/>
    </location>
    <ligand>
        <name>substrate</name>
    </ligand>
</feature>
<feature type="binding site" evidence="10">
    <location>
        <begin position="202"/>
        <end position="203"/>
    </location>
    <ligand>
        <name>FAD</name>
        <dbReference type="ChEBI" id="CHEBI:57692"/>
    </ligand>
</feature>
<keyword evidence="5 10" id="KW-0274">FAD</keyword>
<dbReference type="PANTHER" id="PTHR13914">
    <property type="entry name" value="PROLINE OXIDASE"/>
    <property type="match status" value="1"/>
</dbReference>